<dbReference type="EMBL" id="AOMA01000179">
    <property type="protein sequence ID" value="EMA30174.1"/>
    <property type="molecule type" value="Genomic_DNA"/>
</dbReference>
<name>M0LCM3_9EURY</name>
<dbReference type="STRING" id="1227454.C446_16782"/>
<keyword evidence="3" id="KW-1185">Reference proteome</keyword>
<dbReference type="AlphaFoldDB" id="M0LCM3"/>
<dbReference type="Proteomes" id="UP000011607">
    <property type="component" value="Unassembled WGS sequence"/>
</dbReference>
<proteinExistence type="predicted"/>
<feature type="region of interest" description="Disordered" evidence="1">
    <location>
        <begin position="1"/>
        <end position="20"/>
    </location>
</feature>
<evidence type="ECO:0000256" key="1">
    <source>
        <dbReference type="SAM" id="MobiDB-lite"/>
    </source>
</evidence>
<reference evidence="2 3" key="1">
    <citation type="journal article" date="2014" name="PLoS Genet.">
        <title>Phylogenetically driven sequencing of extremely halophilic archaea reveals strategies for static and dynamic osmo-response.</title>
        <authorList>
            <person name="Becker E.A."/>
            <person name="Seitzer P.M."/>
            <person name="Tritt A."/>
            <person name="Larsen D."/>
            <person name="Krusor M."/>
            <person name="Yao A.I."/>
            <person name="Wu D."/>
            <person name="Madern D."/>
            <person name="Eisen J.A."/>
            <person name="Darling A.E."/>
            <person name="Facciotti M.T."/>
        </authorList>
    </citation>
    <scope>NUCLEOTIDE SEQUENCE [LARGE SCALE GENOMIC DNA]</scope>
    <source>
        <strain evidence="2 3">JCM 10879</strain>
    </source>
</reference>
<organism evidence="2 3">
    <name type="scientific">Halobiforma nitratireducens JCM 10879</name>
    <dbReference type="NCBI Taxonomy" id="1227454"/>
    <lineage>
        <taxon>Archaea</taxon>
        <taxon>Methanobacteriati</taxon>
        <taxon>Methanobacteriota</taxon>
        <taxon>Stenosarchaea group</taxon>
        <taxon>Halobacteria</taxon>
        <taxon>Halobacteriales</taxon>
        <taxon>Natrialbaceae</taxon>
        <taxon>Halobiforma</taxon>
    </lineage>
</organism>
<evidence type="ECO:0000313" key="3">
    <source>
        <dbReference type="Proteomes" id="UP000011607"/>
    </source>
</evidence>
<gene>
    <name evidence="2" type="ORF">C446_16782</name>
</gene>
<dbReference type="RefSeq" id="WP_006674234.1">
    <property type="nucleotide sequence ID" value="NZ_AOMA01000179.1"/>
</dbReference>
<accession>M0LCM3</accession>
<protein>
    <submittedName>
        <fullName evidence="2">Uncharacterized protein</fullName>
    </submittedName>
</protein>
<sequence length="104" mass="11667">MRRGEREVATDGGTELGPTTHDVVLEVVDDLQGDDRPGAPIGDVIEQTLEETEVRAQAVLETVNWQLNEGRVYQTTRGRLRRTDQVMDLDFGEGDDVQEVNDRD</sequence>
<evidence type="ECO:0000313" key="2">
    <source>
        <dbReference type="EMBL" id="EMA30174.1"/>
    </source>
</evidence>
<dbReference type="InterPro" id="IPR036388">
    <property type="entry name" value="WH-like_DNA-bd_sf"/>
</dbReference>
<dbReference type="Gene3D" id="1.10.10.10">
    <property type="entry name" value="Winged helix-like DNA-binding domain superfamily/Winged helix DNA-binding domain"/>
    <property type="match status" value="1"/>
</dbReference>
<comment type="caution">
    <text evidence="2">The sequence shown here is derived from an EMBL/GenBank/DDBJ whole genome shotgun (WGS) entry which is preliminary data.</text>
</comment>